<dbReference type="Proteomes" id="UP001642484">
    <property type="component" value="Unassembled WGS sequence"/>
</dbReference>
<comment type="caution">
    <text evidence="2">The sequence shown here is derived from an EMBL/GenBank/DDBJ whole genome shotgun (WGS) entry which is preliminary data.</text>
</comment>
<evidence type="ECO:0000313" key="3">
    <source>
        <dbReference type="Proteomes" id="UP001642484"/>
    </source>
</evidence>
<feature type="region of interest" description="Disordered" evidence="1">
    <location>
        <begin position="61"/>
        <end position="99"/>
    </location>
</feature>
<dbReference type="EMBL" id="CAXAMN010028233">
    <property type="protein sequence ID" value="CAK9115761.1"/>
    <property type="molecule type" value="Genomic_DNA"/>
</dbReference>
<keyword evidence="3" id="KW-1185">Reference proteome</keyword>
<evidence type="ECO:0000256" key="1">
    <source>
        <dbReference type="SAM" id="MobiDB-lite"/>
    </source>
</evidence>
<protein>
    <submittedName>
        <fullName evidence="2">Uncharacterized protein</fullName>
    </submittedName>
</protein>
<organism evidence="2 3">
    <name type="scientific">Durusdinium trenchii</name>
    <dbReference type="NCBI Taxonomy" id="1381693"/>
    <lineage>
        <taxon>Eukaryota</taxon>
        <taxon>Sar</taxon>
        <taxon>Alveolata</taxon>
        <taxon>Dinophyceae</taxon>
        <taxon>Suessiales</taxon>
        <taxon>Symbiodiniaceae</taxon>
        <taxon>Durusdinium</taxon>
    </lineage>
</organism>
<sequence length="99" mass="11645">MLARRRVTSYLGESMGSILVVRREVMHQRRELEELEEENRRIREEQAAIREKYEDLMDEAEREELEEWARSEEGTSKSGQRPLPCDRTALGRGTCFDTG</sequence>
<evidence type="ECO:0000313" key="2">
    <source>
        <dbReference type="EMBL" id="CAK9115761.1"/>
    </source>
</evidence>
<reference evidence="2 3" key="1">
    <citation type="submission" date="2024-02" db="EMBL/GenBank/DDBJ databases">
        <authorList>
            <person name="Chen Y."/>
            <person name="Shah S."/>
            <person name="Dougan E. K."/>
            <person name="Thang M."/>
            <person name="Chan C."/>
        </authorList>
    </citation>
    <scope>NUCLEOTIDE SEQUENCE [LARGE SCALE GENOMIC DNA]</scope>
</reference>
<proteinExistence type="predicted"/>
<name>A0ABP0STP0_9DINO</name>
<accession>A0ABP0STP0</accession>
<gene>
    <name evidence="2" type="ORF">CCMP2556_LOCUS53512</name>
</gene>